<sequence length="703" mass="74434">MTSIAVDPSREAARSSPQWIGFRTGQILTIQIAIAGVLATIGQHPLLLTAACTGGLLLVVAAFARVRGRWLFTWLALAVRYATRRHTLPPHTTSADLLNFLAPDVAPTDDGCLVDPDGLITVFELTEPVLAAPTPLPDVATLLDHTADPPHATLELLVTVARAPTAQRTAPPAFASDGGHLLDRLSAKPETPGRAAAASYRQLTGDHVLALRRTFVVLRVGRPPGWSDGDLRPTMAAVARRVAKRIGPHRRLDRDSALATVAELAQHDGMAGVQEQWAFVAIGGLVQATYRMVLPNAAGAGHGRRTLDRLLGLPAAVTTIAVGGGRDPETQSGRWAAVRLAAETEDQLARADYALRQIAGAEHAVVQRLDGEHRLTVVETLPFGRHSRSLGQRSAQRESTPVQVHPPSRARPSPRPRRHHPPREVVGGTVPQAGLVLGYDRHGSPVVVRVFRPEGTQIVAVGGLRVAQVLALRGLASGARVDVRTRRWAAWNAFAEEVGGKITVTPDAAPLRHRATPHASPTASDGTPLQPCLTVLDVTSTAPGPTQEPTGATAPDEGRSAAGAARQGADRRHVLELDIPGQAPTATPSQPAPPRPRWQAVLTVRDELTDHDAALLAQADLVVLRRLRAAEAAVVQAALGLDDQTSELSQINGEMVTVVADGSLRWAVLATTPIERHLTTATPNGIDASHAVTRHGNSAQGGD</sequence>
<keyword evidence="4" id="KW-1185">Reference proteome</keyword>
<evidence type="ECO:0000256" key="2">
    <source>
        <dbReference type="SAM" id="Phobius"/>
    </source>
</evidence>
<dbReference type="EMBL" id="BONC01000027">
    <property type="protein sequence ID" value="GIF57911.1"/>
    <property type="molecule type" value="Genomic_DNA"/>
</dbReference>
<reference evidence="3 4" key="1">
    <citation type="submission" date="2021-01" db="EMBL/GenBank/DDBJ databases">
        <title>Whole genome shotgun sequence of Asanoa iriomotensis NBRC 100142.</title>
        <authorList>
            <person name="Komaki H."/>
            <person name="Tamura T."/>
        </authorList>
    </citation>
    <scope>NUCLEOTIDE SEQUENCE [LARGE SCALE GENOMIC DNA]</scope>
    <source>
        <strain evidence="3 4">NBRC 100142</strain>
    </source>
</reference>
<feature type="region of interest" description="Disordered" evidence="1">
    <location>
        <begin position="538"/>
        <end position="569"/>
    </location>
</feature>
<feature type="compositionally biased region" description="Polar residues" evidence="1">
    <location>
        <begin position="389"/>
        <end position="402"/>
    </location>
</feature>
<comment type="caution">
    <text evidence="3">The sequence shown here is derived from an EMBL/GenBank/DDBJ whole genome shotgun (WGS) entry which is preliminary data.</text>
</comment>
<feature type="compositionally biased region" description="Polar residues" evidence="1">
    <location>
        <begin position="538"/>
        <end position="550"/>
    </location>
</feature>
<proteinExistence type="predicted"/>
<keyword evidence="2" id="KW-1133">Transmembrane helix</keyword>
<evidence type="ECO:0000313" key="4">
    <source>
        <dbReference type="Proteomes" id="UP000624325"/>
    </source>
</evidence>
<accession>A0ABQ4C660</accession>
<feature type="region of interest" description="Disordered" evidence="1">
    <location>
        <begin position="386"/>
        <end position="428"/>
    </location>
</feature>
<name>A0ABQ4C660_9ACTN</name>
<keyword evidence="2" id="KW-0812">Transmembrane</keyword>
<feature type="region of interest" description="Disordered" evidence="1">
    <location>
        <begin position="512"/>
        <end position="531"/>
    </location>
</feature>
<protein>
    <recommendedName>
        <fullName evidence="5">Type VII secretion protein EccE</fullName>
    </recommendedName>
</protein>
<gene>
    <name evidence="3" type="ORF">Air01nite_40060</name>
</gene>
<feature type="region of interest" description="Disordered" evidence="1">
    <location>
        <begin position="680"/>
        <end position="703"/>
    </location>
</feature>
<dbReference type="RefSeq" id="WP_203704222.1">
    <property type="nucleotide sequence ID" value="NZ_BAAALU010000002.1"/>
</dbReference>
<evidence type="ECO:0000313" key="3">
    <source>
        <dbReference type="EMBL" id="GIF57911.1"/>
    </source>
</evidence>
<evidence type="ECO:0008006" key="5">
    <source>
        <dbReference type="Google" id="ProtNLM"/>
    </source>
</evidence>
<dbReference type="Proteomes" id="UP000624325">
    <property type="component" value="Unassembled WGS sequence"/>
</dbReference>
<organism evidence="3 4">
    <name type="scientific">Asanoa iriomotensis</name>
    <dbReference type="NCBI Taxonomy" id="234613"/>
    <lineage>
        <taxon>Bacteria</taxon>
        <taxon>Bacillati</taxon>
        <taxon>Actinomycetota</taxon>
        <taxon>Actinomycetes</taxon>
        <taxon>Micromonosporales</taxon>
        <taxon>Micromonosporaceae</taxon>
        <taxon>Asanoa</taxon>
    </lineage>
</organism>
<feature type="transmembrane region" description="Helical" evidence="2">
    <location>
        <begin position="20"/>
        <end position="41"/>
    </location>
</feature>
<evidence type="ECO:0000256" key="1">
    <source>
        <dbReference type="SAM" id="MobiDB-lite"/>
    </source>
</evidence>
<keyword evidence="2" id="KW-0472">Membrane</keyword>
<feature type="compositionally biased region" description="Basic residues" evidence="1">
    <location>
        <begin position="412"/>
        <end position="421"/>
    </location>
</feature>
<feature type="transmembrane region" description="Helical" evidence="2">
    <location>
        <begin position="47"/>
        <end position="66"/>
    </location>
</feature>